<sequence length="481" mass="55181">MYPSLIGRIKKLRLNVIEKHYRDVVRLERPDFEKQRTELITRINNDKGQLKAIEDKILRLLFASEGNILDDEELIETLNESKETSAIIAARLTETEATEEKISIAREKYRPVSTRGSVLYFVVAVLAEIDPMYQFSLKYFNQIFCNVIQISEKDDHLPNRLQILNREITLAMYINVSRSLFERHKLVFSFMVCVAILLQQGTISESQYNYLLRGPVGFKSPMDKKPNCTLLTDPIWLAVKYLAFAFEPFKYLPDDILSRITVTIGGYDQTIEFIPNSLNSKIGWNSHLDDFEKLMLLKTLREEKLVFGITEYVRIHLGQKFVESPAISLSVLYKDISNSVPLIFVLSAGSDPFGAFHRFATDMGYQERILSISLGQGQGPVAEKLIETGKNNGSWVFLQNCHLATSWMLPMERIILAIVEDSSKVHTDFRLFMSSMPSRTFPVSVLQNAVKVTNEPPKGLRTNVKRALEEMLDTFFEDHRT</sequence>
<dbReference type="Gene3D" id="1.10.8.1220">
    <property type="match status" value="1"/>
</dbReference>
<dbReference type="GO" id="GO:0030286">
    <property type="term" value="C:dynein complex"/>
    <property type="evidence" value="ECO:0007669"/>
    <property type="project" value="UniProtKB-KW"/>
</dbReference>
<keyword evidence="5" id="KW-0547">Nucleotide-binding</keyword>
<feature type="domain" description="Dynein heavy chain region D6 P-loop" evidence="13">
    <location>
        <begin position="338"/>
        <end position="453"/>
    </location>
</feature>
<evidence type="ECO:0008006" key="16">
    <source>
        <dbReference type="Google" id="ProtNLM"/>
    </source>
</evidence>
<dbReference type="InterPro" id="IPR004273">
    <property type="entry name" value="Dynein_heavy_D6_P-loop"/>
</dbReference>
<dbReference type="Gene3D" id="6.10.140.1060">
    <property type="match status" value="1"/>
</dbReference>
<proteinExistence type="inferred from homology"/>
<dbReference type="PANTHER" id="PTHR22878:SF68">
    <property type="entry name" value="DYNEIN HEAVY CHAIN 6, AXONEMAL-LIKE"/>
    <property type="match status" value="1"/>
</dbReference>
<dbReference type="GO" id="GO:0008569">
    <property type="term" value="F:minus-end-directed microtubule motor activity"/>
    <property type="evidence" value="ECO:0007669"/>
    <property type="project" value="InterPro"/>
</dbReference>
<dbReference type="InterPro" id="IPR026983">
    <property type="entry name" value="DHC"/>
</dbReference>
<dbReference type="InterPro" id="IPR035706">
    <property type="entry name" value="AAA_9"/>
</dbReference>
<comment type="subcellular location">
    <subcellularLocation>
        <location evidence="1">Cytoplasm</location>
        <location evidence="1">Cytoskeleton</location>
        <location evidence="1">Cilium axoneme</location>
    </subcellularLocation>
</comment>
<keyword evidence="11" id="KW-0206">Cytoskeleton</keyword>
<dbReference type="GO" id="GO:0005930">
    <property type="term" value="C:axoneme"/>
    <property type="evidence" value="ECO:0007669"/>
    <property type="project" value="UniProtKB-SubCell"/>
</dbReference>
<keyword evidence="12" id="KW-0966">Cell projection</keyword>
<evidence type="ECO:0000256" key="1">
    <source>
        <dbReference type="ARBA" id="ARBA00004430"/>
    </source>
</evidence>
<dbReference type="GO" id="GO:0005524">
    <property type="term" value="F:ATP binding"/>
    <property type="evidence" value="ECO:0007669"/>
    <property type="project" value="UniProtKB-KW"/>
</dbReference>
<keyword evidence="10" id="KW-0505">Motor protein</keyword>
<keyword evidence="3" id="KW-0963">Cytoplasm</keyword>
<dbReference type="EMBL" id="GEZM01041479">
    <property type="protein sequence ID" value="JAV80324.1"/>
    <property type="molecule type" value="Transcribed_RNA"/>
</dbReference>
<dbReference type="GO" id="GO:0007018">
    <property type="term" value="P:microtubule-based movement"/>
    <property type="evidence" value="ECO:0007669"/>
    <property type="project" value="InterPro"/>
</dbReference>
<dbReference type="FunFam" id="1.10.8.1220:FF:000001">
    <property type="entry name" value="Dynein axonemal heavy chain 5"/>
    <property type="match status" value="1"/>
</dbReference>
<protein>
    <recommendedName>
        <fullName evidence="16">Dynein heavy chain region D6 P-loop domain-containing protein</fullName>
    </recommendedName>
</protein>
<dbReference type="InterPro" id="IPR027417">
    <property type="entry name" value="P-loop_NTPase"/>
</dbReference>
<evidence type="ECO:0000256" key="8">
    <source>
        <dbReference type="ARBA" id="ARBA00023054"/>
    </source>
</evidence>
<evidence type="ECO:0000256" key="9">
    <source>
        <dbReference type="ARBA" id="ARBA00023069"/>
    </source>
</evidence>
<dbReference type="FunFam" id="3.40.50.300:FF:000362">
    <property type="entry name" value="Dynein, axonemal, heavy chain 6"/>
    <property type="match status" value="1"/>
</dbReference>
<keyword evidence="6" id="KW-0067">ATP-binding</keyword>
<evidence type="ECO:0000256" key="11">
    <source>
        <dbReference type="ARBA" id="ARBA00023212"/>
    </source>
</evidence>
<evidence type="ECO:0000259" key="13">
    <source>
        <dbReference type="Pfam" id="PF03028"/>
    </source>
</evidence>
<evidence type="ECO:0000256" key="4">
    <source>
        <dbReference type="ARBA" id="ARBA00022701"/>
    </source>
</evidence>
<feature type="domain" description="Dynein heavy chain ATP-binding dynein motor region" evidence="14">
    <location>
        <begin position="22"/>
        <end position="88"/>
    </location>
</feature>
<evidence type="ECO:0000256" key="10">
    <source>
        <dbReference type="ARBA" id="ARBA00023175"/>
    </source>
</evidence>
<name>A0A1Y1M5K1_PHOPY</name>
<keyword evidence="9" id="KW-0969">Cilium</keyword>
<dbReference type="GO" id="GO:0051959">
    <property type="term" value="F:dynein light intermediate chain binding"/>
    <property type="evidence" value="ECO:0007669"/>
    <property type="project" value="InterPro"/>
</dbReference>
<reference evidence="15" key="1">
    <citation type="journal article" date="2016" name="Sci. Rep.">
        <title>Molecular characterization of firefly nuptial gifts: a multi-omics approach sheds light on postcopulatory sexual selection.</title>
        <authorList>
            <person name="Al-Wathiqui N."/>
            <person name="Fallon T.R."/>
            <person name="South A."/>
            <person name="Weng J.K."/>
            <person name="Lewis S.M."/>
        </authorList>
    </citation>
    <scope>NUCLEOTIDE SEQUENCE</scope>
</reference>
<dbReference type="Pfam" id="PF12781">
    <property type="entry name" value="AAA_9"/>
    <property type="match status" value="1"/>
</dbReference>
<dbReference type="Gene3D" id="3.40.50.300">
    <property type="entry name" value="P-loop containing nucleotide triphosphate hydrolases"/>
    <property type="match status" value="1"/>
</dbReference>
<dbReference type="Pfam" id="PF03028">
    <property type="entry name" value="Dynein_heavy"/>
    <property type="match status" value="1"/>
</dbReference>
<dbReference type="AlphaFoldDB" id="A0A1Y1M5K1"/>
<evidence type="ECO:0000256" key="7">
    <source>
        <dbReference type="ARBA" id="ARBA00023017"/>
    </source>
</evidence>
<evidence type="ECO:0000256" key="3">
    <source>
        <dbReference type="ARBA" id="ARBA00022490"/>
    </source>
</evidence>
<evidence type="ECO:0000256" key="12">
    <source>
        <dbReference type="ARBA" id="ARBA00023273"/>
    </source>
</evidence>
<evidence type="ECO:0000259" key="14">
    <source>
        <dbReference type="Pfam" id="PF12781"/>
    </source>
</evidence>
<dbReference type="GO" id="GO:0045505">
    <property type="term" value="F:dynein intermediate chain binding"/>
    <property type="evidence" value="ECO:0007669"/>
    <property type="project" value="InterPro"/>
</dbReference>
<evidence type="ECO:0000256" key="5">
    <source>
        <dbReference type="ARBA" id="ARBA00022741"/>
    </source>
</evidence>
<dbReference type="GO" id="GO:0005874">
    <property type="term" value="C:microtubule"/>
    <property type="evidence" value="ECO:0007669"/>
    <property type="project" value="UniProtKB-KW"/>
</dbReference>
<keyword evidence="4" id="KW-0493">Microtubule</keyword>
<evidence type="ECO:0000256" key="6">
    <source>
        <dbReference type="ARBA" id="ARBA00022840"/>
    </source>
</evidence>
<dbReference type="EMBL" id="GEZM01041464">
    <property type="protein sequence ID" value="JAV80367.1"/>
    <property type="molecule type" value="Transcribed_RNA"/>
</dbReference>
<evidence type="ECO:0000313" key="15">
    <source>
        <dbReference type="EMBL" id="JAV80348.1"/>
    </source>
</evidence>
<keyword evidence="8" id="KW-0175">Coiled coil</keyword>
<accession>A0A1Y1M5K1</accession>
<dbReference type="EMBL" id="GEZM01041471">
    <property type="protein sequence ID" value="JAV80348.1"/>
    <property type="molecule type" value="Transcribed_RNA"/>
</dbReference>
<keyword evidence="7" id="KW-0243">Dynein</keyword>
<comment type="similarity">
    <text evidence="2">Belongs to the dynein heavy chain family.</text>
</comment>
<evidence type="ECO:0000256" key="2">
    <source>
        <dbReference type="ARBA" id="ARBA00008887"/>
    </source>
</evidence>
<dbReference type="PANTHER" id="PTHR22878">
    <property type="entry name" value="DYNEIN HEAVY CHAIN 6, AXONEMAL-LIKE-RELATED"/>
    <property type="match status" value="1"/>
</dbReference>
<organism evidence="15">
    <name type="scientific">Photinus pyralis</name>
    <name type="common">Common eastern firefly</name>
    <name type="synonym">Lampyris pyralis</name>
    <dbReference type="NCBI Taxonomy" id="7054"/>
    <lineage>
        <taxon>Eukaryota</taxon>
        <taxon>Metazoa</taxon>
        <taxon>Ecdysozoa</taxon>
        <taxon>Arthropoda</taxon>
        <taxon>Hexapoda</taxon>
        <taxon>Insecta</taxon>
        <taxon>Pterygota</taxon>
        <taxon>Neoptera</taxon>
        <taxon>Endopterygota</taxon>
        <taxon>Coleoptera</taxon>
        <taxon>Polyphaga</taxon>
        <taxon>Elateriformia</taxon>
        <taxon>Elateroidea</taxon>
        <taxon>Lampyridae</taxon>
        <taxon>Lampyrinae</taxon>
        <taxon>Photinus</taxon>
    </lineage>
</organism>